<feature type="coiled-coil region" evidence="1">
    <location>
        <begin position="358"/>
        <end position="406"/>
    </location>
</feature>
<accession>A0A4Y3KME1</accession>
<organism evidence="3 4">
    <name type="scientific">Cellulomonas gelida</name>
    <dbReference type="NCBI Taxonomy" id="1712"/>
    <lineage>
        <taxon>Bacteria</taxon>
        <taxon>Bacillati</taxon>
        <taxon>Actinomycetota</taxon>
        <taxon>Actinomycetes</taxon>
        <taxon>Micrococcales</taxon>
        <taxon>Cellulomonadaceae</taxon>
        <taxon>Cellulomonas</taxon>
    </lineage>
</organism>
<dbReference type="GO" id="GO:0006302">
    <property type="term" value="P:double-strand break repair"/>
    <property type="evidence" value="ECO:0007669"/>
    <property type="project" value="InterPro"/>
</dbReference>
<dbReference type="SUPFAM" id="SSF52540">
    <property type="entry name" value="P-loop containing nucleoside triphosphate hydrolases"/>
    <property type="match status" value="1"/>
</dbReference>
<dbReference type="AlphaFoldDB" id="A0A4Y3KME1"/>
<feature type="region of interest" description="Disordered" evidence="2">
    <location>
        <begin position="613"/>
        <end position="633"/>
    </location>
</feature>
<dbReference type="InterPro" id="IPR027417">
    <property type="entry name" value="P-loop_NTPase"/>
</dbReference>
<sequence length="633" mass="70630">MRLNALTLHTAPGPVRYDFRGPLTVLTGPVGVGKSSLFELMKHALGGSARVAPVARDFVEFVELELDVGDERYRLSRNVQGDSSRVGVFDMKERREVGLLPVAARPDAEGTTVGALLLRALGLPDDTHTTSAKRTARVTFNNVWSFLYVEQREIDRSIARNNDSWSEPARKTTFELLFGLTNREVLRLRKSQLDWEQRREEAAREERAVIKFLEDSKTRSRAEAAALAAENERRIVDARRRLAGIMEESESVRGEVGVLRTLVLHARREQSLLAEAHGATQLELGERRHLLRSLETRSEELGRGEAAASLLGPIDFVVCPRCSQSVKERRPPTGACVLCLQPEPEPTGLLERRAADDRERLASQLAEARVLVQSAEADLAEYAERIEVAQANLSNLESALDEQTKSFVSPRLAAVAEASVELARAETTVGSLEQVLRQWDRAADLQRATVAAGEEVGRLIEVRQWEEDKLARTRERLLAVLSENYDEMVRALGIPSVQEAYIDVRNYLPYVNGDRFDRISTGGIMTSLVTAYWLAVVATALREGVETYPTLLIVDTPRKSIGAQNADLADELYRQLDILAGVYGDRMQVIVADNDIPRDISKRWQEMRFDYPSPTVPTVAHPGPSRVKPIDQD</sequence>
<dbReference type="GO" id="GO:0016887">
    <property type="term" value="F:ATP hydrolysis activity"/>
    <property type="evidence" value="ECO:0007669"/>
    <property type="project" value="InterPro"/>
</dbReference>
<proteinExistence type="predicted"/>
<evidence type="ECO:0000256" key="1">
    <source>
        <dbReference type="SAM" id="Coils"/>
    </source>
</evidence>
<dbReference type="RefSeq" id="WP_170210939.1">
    <property type="nucleotide sequence ID" value="NZ_BJLQ01000020.1"/>
</dbReference>
<evidence type="ECO:0000256" key="2">
    <source>
        <dbReference type="SAM" id="MobiDB-lite"/>
    </source>
</evidence>
<gene>
    <name evidence="3" type="ORF">CGE01nite_20670</name>
</gene>
<keyword evidence="1" id="KW-0175">Coiled coil</keyword>
<dbReference type="EMBL" id="BJLQ01000020">
    <property type="protein sequence ID" value="GEA84816.1"/>
    <property type="molecule type" value="Genomic_DNA"/>
</dbReference>
<reference evidence="3 4" key="1">
    <citation type="submission" date="2019-06" db="EMBL/GenBank/DDBJ databases">
        <title>Whole genome shotgun sequence of Cellulomonas gelida NBRC 3748.</title>
        <authorList>
            <person name="Hosoyama A."/>
            <person name="Uohara A."/>
            <person name="Ohji S."/>
            <person name="Ichikawa N."/>
        </authorList>
    </citation>
    <scope>NUCLEOTIDE SEQUENCE [LARGE SCALE GENOMIC DNA]</scope>
    <source>
        <strain evidence="3 4">NBRC 3748</strain>
    </source>
</reference>
<keyword evidence="4" id="KW-1185">Reference proteome</keyword>
<evidence type="ECO:0000313" key="4">
    <source>
        <dbReference type="Proteomes" id="UP000320461"/>
    </source>
</evidence>
<dbReference type="Gene3D" id="3.40.50.300">
    <property type="entry name" value="P-loop containing nucleotide triphosphate hydrolases"/>
    <property type="match status" value="1"/>
</dbReference>
<dbReference type="Proteomes" id="UP000320461">
    <property type="component" value="Unassembled WGS sequence"/>
</dbReference>
<name>A0A4Y3KME1_9CELL</name>
<protein>
    <submittedName>
        <fullName evidence="3">Uncharacterized protein</fullName>
    </submittedName>
</protein>
<evidence type="ECO:0000313" key="3">
    <source>
        <dbReference type="EMBL" id="GEA84816.1"/>
    </source>
</evidence>
<comment type="caution">
    <text evidence="3">The sequence shown here is derived from an EMBL/GenBank/DDBJ whole genome shotgun (WGS) entry which is preliminary data.</text>
</comment>